<dbReference type="Pfam" id="PF13516">
    <property type="entry name" value="LRR_6"/>
    <property type="match status" value="2"/>
</dbReference>
<dbReference type="STRING" id="7868.ENSCMIP00000026726"/>
<reference evidence="6" key="4">
    <citation type="submission" date="2025-05" db="UniProtKB">
        <authorList>
            <consortium name="Ensembl"/>
        </authorList>
    </citation>
    <scope>IDENTIFICATION</scope>
</reference>
<evidence type="ECO:0000313" key="6">
    <source>
        <dbReference type="Ensembl" id="ENSCMIP00000026726.1"/>
    </source>
</evidence>
<dbReference type="SUPFAM" id="SSF52047">
    <property type="entry name" value="RNI-like"/>
    <property type="match status" value="1"/>
</dbReference>
<dbReference type="GeneTree" id="ENSGT00390000002727"/>
<organism evidence="5">
    <name type="scientific">Callorhinchus milii</name>
    <name type="common">Ghost shark</name>
    <dbReference type="NCBI Taxonomy" id="7868"/>
    <lineage>
        <taxon>Eukaryota</taxon>
        <taxon>Metazoa</taxon>
        <taxon>Chordata</taxon>
        <taxon>Craniata</taxon>
        <taxon>Vertebrata</taxon>
        <taxon>Chondrichthyes</taxon>
        <taxon>Holocephali</taxon>
        <taxon>Chimaeriformes</taxon>
        <taxon>Callorhinchidae</taxon>
        <taxon>Callorhinchus</taxon>
    </lineage>
</organism>
<reference evidence="7" key="1">
    <citation type="journal article" date="2006" name="Science">
        <title>Ancient noncoding elements conserved in the human genome.</title>
        <authorList>
            <person name="Venkatesh B."/>
            <person name="Kirkness E.F."/>
            <person name="Loh Y.H."/>
            <person name="Halpern A.L."/>
            <person name="Lee A.P."/>
            <person name="Johnson J."/>
            <person name="Dandona N."/>
            <person name="Viswanathan L.D."/>
            <person name="Tay A."/>
            <person name="Venter J.C."/>
            <person name="Strausberg R.L."/>
            <person name="Brenner S."/>
        </authorList>
    </citation>
    <scope>NUCLEOTIDE SEQUENCE [LARGE SCALE GENOMIC DNA]</scope>
</reference>
<evidence type="ECO:0000256" key="1">
    <source>
        <dbReference type="ARBA" id="ARBA00009297"/>
    </source>
</evidence>
<dbReference type="Proteomes" id="UP000314986">
    <property type="component" value="Unassembled WGS sequence"/>
</dbReference>
<reference evidence="7" key="2">
    <citation type="journal article" date="2007" name="PLoS Biol.">
        <title>Survey sequencing and comparative analysis of the elephant shark (Callorhinchus milii) genome.</title>
        <authorList>
            <person name="Venkatesh B."/>
            <person name="Kirkness E.F."/>
            <person name="Loh Y.H."/>
            <person name="Halpern A.L."/>
            <person name="Lee A.P."/>
            <person name="Johnson J."/>
            <person name="Dandona N."/>
            <person name="Viswanathan L.D."/>
            <person name="Tay A."/>
            <person name="Venter J.C."/>
            <person name="Strausberg R.L."/>
            <person name="Brenner S."/>
        </authorList>
    </citation>
    <scope>NUCLEOTIDE SEQUENCE [LARGE SCALE GENOMIC DNA]</scope>
</reference>
<dbReference type="InterPro" id="IPR039631">
    <property type="entry name" value="LRRC42"/>
</dbReference>
<dbReference type="Ensembl" id="ENSCMIT00000027156.1">
    <property type="protein sequence ID" value="ENSCMIP00000026726.1"/>
    <property type="gene ID" value="ENSCMIG00000011678.1"/>
</dbReference>
<dbReference type="Gene3D" id="3.80.10.10">
    <property type="entry name" value="Ribonuclease Inhibitor"/>
    <property type="match status" value="1"/>
</dbReference>
<dbReference type="EMBL" id="JW868996">
    <property type="protein sequence ID" value="AFP01514.1"/>
    <property type="molecule type" value="mRNA"/>
</dbReference>
<dbReference type="InterPro" id="IPR032675">
    <property type="entry name" value="LRR_dom_sf"/>
</dbReference>
<evidence type="ECO:0000313" key="5">
    <source>
        <dbReference type="EMBL" id="AFP01514.1"/>
    </source>
</evidence>
<evidence type="ECO:0000256" key="4">
    <source>
        <dbReference type="ARBA" id="ARBA00022737"/>
    </source>
</evidence>
<evidence type="ECO:0000313" key="7">
    <source>
        <dbReference type="Proteomes" id="UP000314986"/>
    </source>
</evidence>
<dbReference type="AlphaFoldDB" id="V9KT01"/>
<evidence type="ECO:0000256" key="3">
    <source>
        <dbReference type="ARBA" id="ARBA00022614"/>
    </source>
</evidence>
<dbReference type="InterPro" id="IPR001611">
    <property type="entry name" value="Leu-rich_rpt"/>
</dbReference>
<accession>V9KT01</accession>
<proteinExistence type="evidence at transcript level"/>
<dbReference type="PANTHER" id="PTHR31994">
    <property type="entry name" value="LEUCINE-RICH REPEAT-CONTAINING PROTEIN 42"/>
    <property type="match status" value="1"/>
</dbReference>
<evidence type="ECO:0000256" key="2">
    <source>
        <dbReference type="ARBA" id="ARBA00014198"/>
    </source>
</evidence>
<name>V9KT01_CALMI</name>
<protein>
    <recommendedName>
        <fullName evidence="2">Leucine-rich repeat-containing protein 42</fullName>
    </recommendedName>
</protein>
<reference evidence="5 7" key="3">
    <citation type="journal article" date="2014" name="Nature">
        <title>Elephant shark genome provides unique insights into gnathostome evolution.</title>
        <authorList>
            <consortium name="International Elephant Shark Genome Sequencing Consortium"/>
            <person name="Venkatesh B."/>
            <person name="Lee A.P."/>
            <person name="Ravi V."/>
            <person name="Maurya A.K."/>
            <person name="Lian M.M."/>
            <person name="Swann J.B."/>
            <person name="Ohta Y."/>
            <person name="Flajnik M.F."/>
            <person name="Sutoh Y."/>
            <person name="Kasahara M."/>
            <person name="Hoon S."/>
            <person name="Gangu V."/>
            <person name="Roy S.W."/>
            <person name="Irimia M."/>
            <person name="Korzh V."/>
            <person name="Kondrychyn I."/>
            <person name="Lim Z.W."/>
            <person name="Tay B.H."/>
            <person name="Tohari S."/>
            <person name="Kong K.W."/>
            <person name="Ho S."/>
            <person name="Lorente-Galdos B."/>
            <person name="Quilez J."/>
            <person name="Marques-Bonet T."/>
            <person name="Raney B.J."/>
            <person name="Ingham P.W."/>
            <person name="Tay A."/>
            <person name="Hillier L.W."/>
            <person name="Minx P."/>
            <person name="Boehm T."/>
            <person name="Wilson R.K."/>
            <person name="Brenner S."/>
            <person name="Warren W.C."/>
        </authorList>
    </citation>
    <scope>NUCLEOTIDE SEQUENCE</scope>
    <source>
        <tissue evidence="5">Brain</tissue>
    </source>
</reference>
<keyword evidence="3" id="KW-0433">Leucine-rich repeat</keyword>
<dbReference type="PANTHER" id="PTHR31994:SF3">
    <property type="entry name" value="LEUCINE-RICH REPEAT-CONTAINING PROTEIN 42"/>
    <property type="match status" value="1"/>
</dbReference>
<dbReference type="OMA" id="SCNAFLW"/>
<sequence>MAAAGHVDPALELGPVYVRESGRLYLANGAGDRRPSSGRPRSMRLVPRGSGSVRLCLEDGEKPEGSCRTDHLVFTYTEAGSLRYSPRPLFQLLLRFIAAHVQHVESLVGFPEQIAERLFIQLEASKTFLAPGVSVQALRIFSEAYGSLVLRSLCLRDRPQVVCGRLEELKVLRGLTHLDVSGCGLGDGHELLKLLTSEALSSLTCLHLRGNGLSDRGLRAMTAPARVLRRGLRQLAVLGLAGNPDISERGVCFLRCLPSLRALDMSGCGVTVRTDSGEQVTVLHTNRVQCQAGARRGARGADGARELFGGGSRGGVLLSH</sequence>
<comment type="similarity">
    <text evidence="1">Belongs to the LRRC42 family.</text>
</comment>
<keyword evidence="4" id="KW-0677">Repeat</keyword>
<keyword evidence="7" id="KW-1185">Reference proteome</keyword>